<dbReference type="InterPro" id="IPR037050">
    <property type="entry name" value="DUF1254_sf"/>
</dbReference>
<accession>A0A2W5S9M6</accession>
<feature type="chain" id="PRO_5016034456" description="DUF1254 domain-containing protein" evidence="1">
    <location>
        <begin position="28"/>
        <end position="480"/>
    </location>
</feature>
<dbReference type="InterPro" id="IPR006311">
    <property type="entry name" value="TAT_signal"/>
</dbReference>
<organism evidence="4 5">
    <name type="scientific">Cereibacter sphaeroides</name>
    <name type="common">Rhodobacter sphaeroides</name>
    <dbReference type="NCBI Taxonomy" id="1063"/>
    <lineage>
        <taxon>Bacteria</taxon>
        <taxon>Pseudomonadati</taxon>
        <taxon>Pseudomonadota</taxon>
        <taxon>Alphaproteobacteria</taxon>
        <taxon>Rhodobacterales</taxon>
        <taxon>Paracoccaceae</taxon>
        <taxon>Cereibacter</taxon>
    </lineage>
</organism>
<evidence type="ECO:0000259" key="3">
    <source>
        <dbReference type="Pfam" id="PF06863"/>
    </source>
</evidence>
<feature type="domain" description="DUF1214" evidence="2">
    <location>
        <begin position="367"/>
        <end position="460"/>
    </location>
</feature>
<dbReference type="PANTHER" id="PTHR36509:SF2">
    <property type="entry name" value="BLL3101 PROTEIN"/>
    <property type="match status" value="1"/>
</dbReference>
<dbReference type="InterPro" id="IPR010679">
    <property type="entry name" value="DUF1254"/>
</dbReference>
<protein>
    <recommendedName>
        <fullName evidence="6">DUF1254 domain-containing protein</fullName>
    </recommendedName>
</protein>
<feature type="domain" description="DUF1254" evidence="3">
    <location>
        <begin position="79"/>
        <end position="209"/>
    </location>
</feature>
<evidence type="ECO:0008006" key="6">
    <source>
        <dbReference type="Google" id="ProtNLM"/>
    </source>
</evidence>
<dbReference type="SUPFAM" id="SSF160935">
    <property type="entry name" value="VPA0735-like"/>
    <property type="match status" value="1"/>
</dbReference>
<gene>
    <name evidence="4" type="ORF">DI533_03370</name>
</gene>
<evidence type="ECO:0000259" key="2">
    <source>
        <dbReference type="Pfam" id="PF06742"/>
    </source>
</evidence>
<dbReference type="PANTHER" id="PTHR36509">
    <property type="entry name" value="BLL3101 PROTEIN"/>
    <property type="match status" value="1"/>
</dbReference>
<comment type="caution">
    <text evidence="4">The sequence shown here is derived from an EMBL/GenBank/DDBJ whole genome shotgun (WGS) entry which is preliminary data.</text>
</comment>
<dbReference type="EMBL" id="QFQS01000001">
    <property type="protein sequence ID" value="PZQ99708.1"/>
    <property type="molecule type" value="Genomic_DNA"/>
</dbReference>
<dbReference type="PROSITE" id="PS51318">
    <property type="entry name" value="TAT"/>
    <property type="match status" value="1"/>
</dbReference>
<sequence>MTISRRSVLAGGAAVLAASQVTTPALAWDGVAAGLVEGADDFALAIEAYIFAYPLVTMEMTRRVITNVAEPVGTRGPMGQIIKLREYPDASFRDVTAPNADTLYTTSFFDVSKEPWVLSLPDMNDRYALFPMLDGWTTVFEVPGKRTTGAKAQTYAITGPGWTGTLPDGVTEYKSPTGIVWLLGRIYCTGTKEDYAEVHALQDQVKLVPLSAYGTDWTAPAGTVDPSIDMKTPVRDQVNALDAVAYFKLFCDLMKTNPPTGDDAEIVAKMAQIGIVPGQDFDESKFNPDFAKHVPKLGYTKIQLHFADSEGDFVNKNGWRFTTVTGIYGTNYIQRALITAYGLGANRPQDAIYPASTKPGSGLLVRAYKGSEKYTMTFAKGELPPVKGFWSLTMYDENFFFVDNPINRYSVSERQNLKAAEDGSVTLYIQNESPGADLESNWLPAPKDKFQLMLRMYWPNPDKPSIIDGTWTVPEVKKAG</sequence>
<dbReference type="Proteomes" id="UP000248975">
    <property type="component" value="Unassembled WGS sequence"/>
</dbReference>
<dbReference type="Gene3D" id="2.60.40.1610">
    <property type="entry name" value="Domain of unknown function DUF1254"/>
    <property type="match status" value="1"/>
</dbReference>
<dbReference type="Gene3D" id="2.60.120.600">
    <property type="entry name" value="Domain of unknown function DUF1214, C-terminal domain"/>
    <property type="match status" value="1"/>
</dbReference>
<dbReference type="InterPro" id="IPR037049">
    <property type="entry name" value="DUF1214_C_sf"/>
</dbReference>
<evidence type="ECO:0000313" key="5">
    <source>
        <dbReference type="Proteomes" id="UP000248975"/>
    </source>
</evidence>
<keyword evidence="1" id="KW-0732">Signal</keyword>
<dbReference type="Pfam" id="PF06863">
    <property type="entry name" value="DUF1254"/>
    <property type="match status" value="1"/>
</dbReference>
<dbReference type="AlphaFoldDB" id="A0A2W5S9M6"/>
<feature type="signal peptide" evidence="1">
    <location>
        <begin position="1"/>
        <end position="27"/>
    </location>
</feature>
<evidence type="ECO:0000256" key="1">
    <source>
        <dbReference type="SAM" id="SignalP"/>
    </source>
</evidence>
<evidence type="ECO:0000313" key="4">
    <source>
        <dbReference type="EMBL" id="PZQ99708.1"/>
    </source>
</evidence>
<dbReference type="InterPro" id="IPR010621">
    <property type="entry name" value="DUF1214"/>
</dbReference>
<name>A0A2W5S9M6_CERSP</name>
<proteinExistence type="predicted"/>
<reference evidence="4 5" key="1">
    <citation type="submission" date="2017-08" db="EMBL/GenBank/DDBJ databases">
        <title>Infants hospitalized years apart are colonized by the same room-sourced microbial strains.</title>
        <authorList>
            <person name="Brooks B."/>
            <person name="Olm M.R."/>
            <person name="Firek B.A."/>
            <person name="Baker R."/>
            <person name="Thomas B.C."/>
            <person name="Morowitz M.J."/>
            <person name="Banfield J.F."/>
        </authorList>
    </citation>
    <scope>NUCLEOTIDE SEQUENCE [LARGE SCALE GENOMIC DNA]</scope>
    <source>
        <strain evidence="4">S2_003_000_R2_11</strain>
    </source>
</reference>
<dbReference type="Pfam" id="PF06742">
    <property type="entry name" value="DUF1214"/>
    <property type="match status" value="1"/>
</dbReference>